<sequence>MSLRQAEGMSIAQALAMTVAEIPVFLYSTFGQSIFSQLKLSPSLKKVLFATALGSVALALTAHQLKRRGRKKKQAIQGKEGQKTVGIPEALLKTGRPSSLKRGTFTGRQMMSPSNRSNDTMSGISSLAPSKHSSSSHSLASMRVPSSPNQSANPSTPWETEPVVEELVTAEDANAENLYVMGMELFEEALRKWEQALNIRCNTHSTSSNNSLALQGAACADFSMVETHNKVFAEKLETLLHRAYHLQEDFGTSIPADSVLADFESEGTLILPHVESLHRVKDDDATTITSDDSFFSAAELFDEMSLGDVYQPLRPAALYEEALSLVQEGRVAFRSLRTDLLECYGDQDFLAKLHCVRQAFQFLLLDETHRTFFMETGKQMIAGLMVKANKSPKGFLESYEDMLLYTQREETWPVTKMELEGRGVVCMNFFDIVLDFILMDAFEDLENPPSSVVAVLRNRWLSDSFKETALATACWSVLKAKRRLLMVPDGFISHFYAISEHVSPVLAFGFLGPRQHLSEVCTIFKQQIVQYLKDMYDHDKVRFTSAHCLAEDILKLSHRRSEILLGYLGIDGLLELNGSLPRELENSPGTN</sequence>
<reference evidence="11" key="1">
    <citation type="submission" date="2020-06" db="EMBL/GenBank/DDBJ databases">
        <authorList>
            <consortium name="Wellcome Sanger Institute Data Sharing"/>
        </authorList>
    </citation>
    <scope>NUCLEOTIDE SEQUENCE [LARGE SCALE GENOMIC DNA]</scope>
</reference>
<dbReference type="Pfam" id="PF10265">
    <property type="entry name" value="Miga"/>
    <property type="match status" value="1"/>
</dbReference>
<comment type="similarity">
    <text evidence="2">Belongs to the mitoguardin family.</text>
</comment>
<evidence type="ECO:0000313" key="11">
    <source>
        <dbReference type="Ensembl" id="ENSGWIP00000018067.1"/>
    </source>
</evidence>
<dbReference type="Ensembl" id="ENSGWIT00000019933.1">
    <property type="protein sequence ID" value="ENSGWIP00000018067.1"/>
    <property type="gene ID" value="ENSGWIG00000010022.1"/>
</dbReference>
<evidence type="ECO:0000256" key="6">
    <source>
        <dbReference type="ARBA" id="ARBA00023128"/>
    </source>
</evidence>
<feature type="compositionally biased region" description="Polar residues" evidence="10">
    <location>
        <begin position="144"/>
        <end position="158"/>
    </location>
</feature>
<proteinExistence type="inferred from homology"/>
<evidence type="ECO:0000256" key="5">
    <source>
        <dbReference type="ARBA" id="ARBA00022989"/>
    </source>
</evidence>
<reference evidence="11" key="2">
    <citation type="submission" date="2025-08" db="UniProtKB">
        <authorList>
            <consortium name="Ensembl"/>
        </authorList>
    </citation>
    <scope>IDENTIFICATION</scope>
</reference>
<evidence type="ECO:0000313" key="12">
    <source>
        <dbReference type="Proteomes" id="UP000694680"/>
    </source>
</evidence>
<dbReference type="GeneID" id="114473442"/>
<evidence type="ECO:0000256" key="10">
    <source>
        <dbReference type="SAM" id="MobiDB-lite"/>
    </source>
</evidence>
<keyword evidence="4" id="KW-1000">Mitochondrion outer membrane</keyword>
<keyword evidence="5" id="KW-1133">Transmembrane helix</keyword>
<evidence type="ECO:0000256" key="7">
    <source>
        <dbReference type="ARBA" id="ARBA00023136"/>
    </source>
</evidence>
<evidence type="ECO:0000256" key="4">
    <source>
        <dbReference type="ARBA" id="ARBA00022787"/>
    </source>
</evidence>
<feature type="compositionally biased region" description="Polar residues" evidence="10">
    <location>
        <begin position="106"/>
        <end position="124"/>
    </location>
</feature>
<evidence type="ECO:0000256" key="1">
    <source>
        <dbReference type="ARBA" id="ARBA00004374"/>
    </source>
</evidence>
<reference evidence="11" key="3">
    <citation type="submission" date="2025-09" db="UniProtKB">
        <authorList>
            <consortium name="Ensembl"/>
        </authorList>
    </citation>
    <scope>IDENTIFICATION</scope>
</reference>
<dbReference type="PANTHER" id="PTHR21508">
    <property type="entry name" value="MITOGUARDIN"/>
    <property type="match status" value="1"/>
</dbReference>
<keyword evidence="12" id="KW-1185">Reference proteome</keyword>
<evidence type="ECO:0000256" key="9">
    <source>
        <dbReference type="ARBA" id="ARBA00041863"/>
    </source>
</evidence>
<dbReference type="PANTHER" id="PTHR21508:SF4">
    <property type="entry name" value="MITOGUARDIN 2"/>
    <property type="match status" value="1"/>
</dbReference>
<dbReference type="OrthoDB" id="8880065at2759"/>
<dbReference type="GO" id="GO:0005741">
    <property type="term" value="C:mitochondrial outer membrane"/>
    <property type="evidence" value="ECO:0007669"/>
    <property type="project" value="UniProtKB-SubCell"/>
</dbReference>
<feature type="region of interest" description="Disordered" evidence="10">
    <location>
        <begin position="69"/>
        <end position="88"/>
    </location>
</feature>
<evidence type="ECO:0000256" key="2">
    <source>
        <dbReference type="ARBA" id="ARBA00008969"/>
    </source>
</evidence>
<dbReference type="GO" id="GO:0008053">
    <property type="term" value="P:mitochondrial fusion"/>
    <property type="evidence" value="ECO:0007669"/>
    <property type="project" value="InterPro"/>
</dbReference>
<dbReference type="AlphaFoldDB" id="A0A8C5E8G2"/>
<accession>A0A8C5E8G2</accession>
<evidence type="ECO:0000256" key="8">
    <source>
        <dbReference type="ARBA" id="ARBA00040959"/>
    </source>
</evidence>
<feature type="compositionally biased region" description="Low complexity" evidence="10">
    <location>
        <begin position="125"/>
        <end position="141"/>
    </location>
</feature>
<dbReference type="CTD" id="84895"/>
<gene>
    <name evidence="11" type="primary">miga2</name>
</gene>
<evidence type="ECO:0000256" key="3">
    <source>
        <dbReference type="ARBA" id="ARBA00022692"/>
    </source>
</evidence>
<name>A0A8C5E8G2_GOUWI</name>
<organism evidence="11 12">
    <name type="scientific">Gouania willdenowi</name>
    <name type="common">Blunt-snouted clingfish</name>
    <name type="synonym">Lepadogaster willdenowi</name>
    <dbReference type="NCBI Taxonomy" id="441366"/>
    <lineage>
        <taxon>Eukaryota</taxon>
        <taxon>Metazoa</taxon>
        <taxon>Chordata</taxon>
        <taxon>Craniata</taxon>
        <taxon>Vertebrata</taxon>
        <taxon>Euteleostomi</taxon>
        <taxon>Actinopterygii</taxon>
        <taxon>Neopterygii</taxon>
        <taxon>Teleostei</taxon>
        <taxon>Neoteleostei</taxon>
        <taxon>Acanthomorphata</taxon>
        <taxon>Ovalentaria</taxon>
        <taxon>Blenniimorphae</taxon>
        <taxon>Blenniiformes</taxon>
        <taxon>Gobiesocoidei</taxon>
        <taxon>Gobiesocidae</taxon>
        <taxon>Gobiesocinae</taxon>
        <taxon>Gouania</taxon>
    </lineage>
</organism>
<feature type="region of interest" description="Disordered" evidence="10">
    <location>
        <begin position="96"/>
        <end position="161"/>
    </location>
</feature>
<keyword evidence="3" id="KW-0812">Transmembrane</keyword>
<dbReference type="Proteomes" id="UP000694680">
    <property type="component" value="Chromosome 12"/>
</dbReference>
<keyword evidence="6" id="KW-0496">Mitochondrion</keyword>
<keyword evidence="7" id="KW-0472">Membrane</keyword>
<dbReference type="RefSeq" id="XP_028318878.1">
    <property type="nucleotide sequence ID" value="XM_028463077.1"/>
</dbReference>
<dbReference type="InterPro" id="IPR019392">
    <property type="entry name" value="Miga"/>
</dbReference>
<protein>
    <recommendedName>
        <fullName evidence="8">Mitoguardin 2</fullName>
    </recommendedName>
    <alternativeName>
        <fullName evidence="9">Protein FAM73B</fullName>
    </alternativeName>
</protein>
<comment type="subcellular location">
    <subcellularLocation>
        <location evidence="1">Mitochondrion outer membrane</location>
        <topology evidence="1">Multi-pass membrane protein</topology>
    </subcellularLocation>
</comment>